<dbReference type="PANTHER" id="PTHR43876:SF7">
    <property type="entry name" value="UBIQUINONE BIOSYNTHESIS MONOOXYGENASE COQ6, MITOCHONDRIAL"/>
    <property type="match status" value="1"/>
</dbReference>
<dbReference type="Pfam" id="PF01494">
    <property type="entry name" value="FAD_binding_3"/>
    <property type="match status" value="1"/>
</dbReference>
<evidence type="ECO:0000313" key="10">
    <source>
        <dbReference type="Proteomes" id="UP000601789"/>
    </source>
</evidence>
<dbReference type="InterPro" id="IPR010971">
    <property type="entry name" value="UbiH/COQ6"/>
</dbReference>
<protein>
    <submittedName>
        <fullName evidence="9">UbiH/UbiF family hydroxylase</fullName>
    </submittedName>
</protein>
<evidence type="ECO:0000313" key="9">
    <source>
        <dbReference type="EMBL" id="MBI1619444.1"/>
    </source>
</evidence>
<keyword evidence="7" id="KW-0503">Monooxygenase</keyword>
<dbReference type="SUPFAM" id="SSF51905">
    <property type="entry name" value="FAD/NAD(P)-binding domain"/>
    <property type="match status" value="1"/>
</dbReference>
<evidence type="ECO:0000256" key="3">
    <source>
        <dbReference type="ARBA" id="ARBA00005349"/>
    </source>
</evidence>
<reference evidence="9 10" key="1">
    <citation type="submission" date="2020-10" db="EMBL/GenBank/DDBJ databases">
        <title>Aquamicrobium zhengzhouensis sp. nov., a exopolysaccharide producing bacterium isolated from farmland soil.</title>
        <authorList>
            <person name="Wang X."/>
        </authorList>
    </citation>
    <scope>NUCLEOTIDE SEQUENCE [LARGE SCALE GENOMIC DNA]</scope>
    <source>
        <strain evidence="10">cd-1</strain>
    </source>
</reference>
<dbReference type="InterPro" id="IPR002938">
    <property type="entry name" value="FAD-bd"/>
</dbReference>
<gene>
    <name evidence="9" type="ORF">IOD40_02030</name>
</gene>
<evidence type="ECO:0000256" key="5">
    <source>
        <dbReference type="ARBA" id="ARBA00022827"/>
    </source>
</evidence>
<dbReference type="Proteomes" id="UP000601789">
    <property type="component" value="Unassembled WGS sequence"/>
</dbReference>
<comment type="cofactor">
    <cofactor evidence="1">
        <name>FAD</name>
        <dbReference type="ChEBI" id="CHEBI:57692"/>
    </cofactor>
</comment>
<evidence type="ECO:0000256" key="7">
    <source>
        <dbReference type="ARBA" id="ARBA00023033"/>
    </source>
</evidence>
<evidence type="ECO:0000259" key="8">
    <source>
        <dbReference type="Pfam" id="PF01494"/>
    </source>
</evidence>
<keyword evidence="5" id="KW-0274">FAD</keyword>
<sequence>MNYDADIVVAGTGPAGLLAAIALAQAGCSVILVGPPINSGDRRTTALMKPSLDFLDGLGVLEELRDGSAPLRVMRIADATSRILRSPVVTFRAVEIGEEYFGLNIPNRNMLPVLERAVKSTANIRTEESIVTEWLPGDDAVQAKLANGKTITARLAAAADGRGSPARDAAGIRVRSASTGQSALVLDFAHTRHHDDTSTEFHTEHGPFTVVPLPGMRSSLVWVNRPRRAEELKALPDAELSRLIEDRMQSILGRVEVEPGRQVYSLTAVLPSRFAANRIALVGEAAHVFPPIGAQGLNLGIRDVESLVKVARRYMNDPGAAPALSYYDQLRRPDILARSSAVDLLNRSLMSDALPIQVLRTAGLSVIGALPPLRSFFMREGLRTGSGITGLFRERGPAARFRSE</sequence>
<evidence type="ECO:0000256" key="2">
    <source>
        <dbReference type="ARBA" id="ARBA00004749"/>
    </source>
</evidence>
<organism evidence="9 10">
    <name type="scientific">Aquamicrobium zhengzhouense</name>
    <dbReference type="NCBI Taxonomy" id="2781738"/>
    <lineage>
        <taxon>Bacteria</taxon>
        <taxon>Pseudomonadati</taxon>
        <taxon>Pseudomonadota</taxon>
        <taxon>Alphaproteobacteria</taxon>
        <taxon>Hyphomicrobiales</taxon>
        <taxon>Phyllobacteriaceae</taxon>
        <taxon>Aquamicrobium</taxon>
    </lineage>
</organism>
<keyword evidence="6" id="KW-0560">Oxidoreductase</keyword>
<proteinExistence type="inferred from homology"/>
<dbReference type="PRINTS" id="PR00420">
    <property type="entry name" value="RNGMNOXGNASE"/>
</dbReference>
<comment type="pathway">
    <text evidence="2">Cofactor biosynthesis; ubiquinone biosynthesis.</text>
</comment>
<dbReference type="NCBIfam" id="TIGR01988">
    <property type="entry name" value="Ubi-OHases"/>
    <property type="match status" value="1"/>
</dbReference>
<dbReference type="RefSeq" id="WP_198473755.1">
    <property type="nucleotide sequence ID" value="NZ_JADGMQ010000001.1"/>
</dbReference>
<keyword evidence="10" id="KW-1185">Reference proteome</keyword>
<comment type="similarity">
    <text evidence="3">Belongs to the UbiH/COQ6 family.</text>
</comment>
<dbReference type="Gene3D" id="3.50.50.60">
    <property type="entry name" value="FAD/NAD(P)-binding domain"/>
    <property type="match status" value="2"/>
</dbReference>
<comment type="caution">
    <text evidence="9">The sequence shown here is derived from an EMBL/GenBank/DDBJ whole genome shotgun (WGS) entry which is preliminary data.</text>
</comment>
<accession>A0ABS0S836</accession>
<dbReference type="InterPro" id="IPR051205">
    <property type="entry name" value="UbiH/COQ6_monooxygenase"/>
</dbReference>
<dbReference type="EMBL" id="JADGMQ010000001">
    <property type="protein sequence ID" value="MBI1619444.1"/>
    <property type="molecule type" value="Genomic_DNA"/>
</dbReference>
<dbReference type="PANTHER" id="PTHR43876">
    <property type="entry name" value="UBIQUINONE BIOSYNTHESIS MONOOXYGENASE COQ6, MITOCHONDRIAL"/>
    <property type="match status" value="1"/>
</dbReference>
<evidence type="ECO:0000256" key="4">
    <source>
        <dbReference type="ARBA" id="ARBA00022630"/>
    </source>
</evidence>
<feature type="domain" description="FAD-binding" evidence="8">
    <location>
        <begin position="5"/>
        <end position="333"/>
    </location>
</feature>
<dbReference type="InterPro" id="IPR036188">
    <property type="entry name" value="FAD/NAD-bd_sf"/>
</dbReference>
<evidence type="ECO:0000256" key="1">
    <source>
        <dbReference type="ARBA" id="ARBA00001974"/>
    </source>
</evidence>
<evidence type="ECO:0000256" key="6">
    <source>
        <dbReference type="ARBA" id="ARBA00023002"/>
    </source>
</evidence>
<name>A0ABS0S836_9HYPH</name>
<keyword evidence="4" id="KW-0285">Flavoprotein</keyword>
<dbReference type="NCBIfam" id="NF005691">
    <property type="entry name" value="PRK07494.1"/>
    <property type="match status" value="1"/>
</dbReference>